<comment type="subcellular location">
    <subcellularLocation>
        <location evidence="1">Endoplasmic reticulum membrane</location>
        <topology evidence="1">Single-pass type I membrane protein</topology>
    </subcellularLocation>
</comment>
<dbReference type="GO" id="GO:0030246">
    <property type="term" value="F:carbohydrate binding"/>
    <property type="evidence" value="ECO:0007669"/>
    <property type="project" value="InterPro"/>
</dbReference>
<evidence type="ECO:0000256" key="6">
    <source>
        <dbReference type="ARBA" id="ARBA00022989"/>
    </source>
</evidence>
<evidence type="ECO:0000256" key="1">
    <source>
        <dbReference type="ARBA" id="ARBA00004115"/>
    </source>
</evidence>
<feature type="domain" description="Malectin" evidence="11">
    <location>
        <begin position="481"/>
        <end position="642"/>
    </location>
</feature>
<comment type="similarity">
    <text evidence="2">Belongs to the malectin family.</text>
</comment>
<evidence type="ECO:0000256" key="9">
    <source>
        <dbReference type="ARBA" id="ARBA00023277"/>
    </source>
</evidence>
<proteinExistence type="inferred from homology"/>
<evidence type="ECO:0000256" key="7">
    <source>
        <dbReference type="ARBA" id="ARBA00023136"/>
    </source>
</evidence>
<dbReference type="GO" id="GO:0016020">
    <property type="term" value="C:membrane"/>
    <property type="evidence" value="ECO:0007669"/>
    <property type="project" value="TreeGrafter"/>
</dbReference>
<accession>A0A6J4J713</accession>
<feature type="chain" id="PRO_5026834949" evidence="10">
    <location>
        <begin position="32"/>
        <end position="903"/>
    </location>
</feature>
<protein>
    <submittedName>
        <fullName evidence="12">CBM57</fullName>
    </submittedName>
</protein>
<keyword evidence="8" id="KW-0325">Glycoprotein</keyword>
<evidence type="ECO:0000259" key="11">
    <source>
        <dbReference type="Pfam" id="PF11721"/>
    </source>
</evidence>
<dbReference type="InterPro" id="IPR008979">
    <property type="entry name" value="Galactose-bd-like_sf"/>
</dbReference>
<evidence type="ECO:0000256" key="3">
    <source>
        <dbReference type="ARBA" id="ARBA00022692"/>
    </source>
</evidence>
<dbReference type="NCBIfam" id="TIGR04183">
    <property type="entry name" value="Por_Secre_tail"/>
    <property type="match status" value="1"/>
</dbReference>
<dbReference type="PANTHER" id="PTHR13460">
    <property type="match status" value="1"/>
</dbReference>
<reference evidence="12" key="1">
    <citation type="submission" date="2020-02" db="EMBL/GenBank/DDBJ databases">
        <authorList>
            <person name="Meier V. D."/>
        </authorList>
    </citation>
    <scope>NUCLEOTIDE SEQUENCE</scope>
    <source>
        <strain evidence="12">AVDCRST_MAG56</strain>
    </source>
</reference>
<evidence type="ECO:0000313" key="12">
    <source>
        <dbReference type="EMBL" id="CAA9269578.1"/>
    </source>
</evidence>
<keyword evidence="5" id="KW-0256">Endoplasmic reticulum</keyword>
<keyword evidence="7" id="KW-0472">Membrane</keyword>
<evidence type="ECO:0000256" key="8">
    <source>
        <dbReference type="ARBA" id="ARBA00023180"/>
    </source>
</evidence>
<gene>
    <name evidence="12" type="ORF">AVDCRST_MAG56-2973</name>
</gene>
<sequence length="903" mass="96781">MQFHYALQRVLRGRLCLLSAWLLLLAPLALAQPVQVKDILPVLRRPVASANINGTLYFAATSGPTGTELWKSDATGLNQQLVKDIVTGAGSSNPSRFITVNGILYFATNTALYRSNGTAAGTTVVRSFFASPTQLTNVNGTIFFTVAGGSKGYQLWRSNGTNSGTILLREFAPTNPTGGPAIGPNSLTNLNGTLYFGANDGTRGTELWRSNGTVAGTTLVKDIFPGSSTDPTFPGVNSSNPTDITAFNGRVYFAATDGSLAGRELWRSDGTAAGTVLVKDLLSDPDLDYAISSGPNLFRVVDNSLYFVATKEAQGVERIYRTDGTANGTVEVGGATQGGFNQPASVTEVEVVNGTLYYSTFTNNNLTGFSSELRKITGGVDAGVRRFVQGPGEGFNSVGNFVNVNGTLFFTAFRPTSGTEIWKVEPLQGNAVLLPELVTGPAGTRPYDLFSVGNVLYFRSGARSASDLFKFDLNRPQATAIRINAGGPAHTVVESLFPDPEVEGETYAIETFGADAFFTGGSVTTLAETFENRVVNVFDPTLYYTERWGPSSYNIPVPQGRYQVVLHFAEIFFGFRTPGGVGSRKFNVNLEGTRRLTEYDIFAKAGGARRLVKETLEVNVTDGTLNLAFLRGSASNPTISAIEVVPLPTPVGPQLYRAINLNGNPIVLDGNAWAGKTAPNYSFTSNFYTNSFTNNTVALIPATDPVRESMIRSSIFSDGIRLNLTSAPAGTYQVFVYVWEDNNPQTFAITLENRVMQEYNSGAAGTWKKLGPFQANVTDGAITIGSIGGTANFSGVEVWRVDAATATAAAREVAADQTATESFAVKLYPNPVQDRLSVKLPFDASQVRGTSVADAAGKPRLDNAHRAISADELEIRTEGLQPGFYLLKLDTELGFKVVKFIKQ</sequence>
<dbReference type="Pfam" id="PF11721">
    <property type="entry name" value="Malectin"/>
    <property type="match status" value="1"/>
</dbReference>
<name>A0A6J4J713_9SPHI</name>
<dbReference type="AlphaFoldDB" id="A0A6J4J713"/>
<evidence type="ECO:0000256" key="4">
    <source>
        <dbReference type="ARBA" id="ARBA00022729"/>
    </source>
</evidence>
<dbReference type="SUPFAM" id="SSF49785">
    <property type="entry name" value="Galactose-binding domain-like"/>
    <property type="match status" value="1"/>
</dbReference>
<feature type="signal peptide" evidence="10">
    <location>
        <begin position="1"/>
        <end position="31"/>
    </location>
</feature>
<dbReference type="PANTHER" id="PTHR13460:SF0">
    <property type="entry name" value="MALECTIN"/>
    <property type="match status" value="1"/>
</dbReference>
<keyword evidence="3" id="KW-0812">Transmembrane</keyword>
<keyword evidence="4 10" id="KW-0732">Signal</keyword>
<keyword evidence="6" id="KW-1133">Transmembrane helix</keyword>
<evidence type="ECO:0000256" key="10">
    <source>
        <dbReference type="SAM" id="SignalP"/>
    </source>
</evidence>
<dbReference type="InterPro" id="IPR021720">
    <property type="entry name" value="Malectin_dom"/>
</dbReference>
<dbReference type="InterPro" id="IPR026444">
    <property type="entry name" value="Secre_tail"/>
</dbReference>
<dbReference type="InterPro" id="IPR039155">
    <property type="entry name" value="MLEC"/>
</dbReference>
<dbReference type="EMBL" id="CADCTQ010000254">
    <property type="protein sequence ID" value="CAA9269578.1"/>
    <property type="molecule type" value="Genomic_DNA"/>
</dbReference>
<organism evidence="12">
    <name type="scientific">uncultured Cytophagales bacterium</name>
    <dbReference type="NCBI Taxonomy" id="158755"/>
    <lineage>
        <taxon>Bacteria</taxon>
        <taxon>Pseudomonadati</taxon>
        <taxon>Bacteroidota</taxon>
        <taxon>Sphingobacteriia</taxon>
        <taxon>Sphingobacteriales</taxon>
        <taxon>environmental samples</taxon>
    </lineage>
</organism>
<evidence type="ECO:0000256" key="2">
    <source>
        <dbReference type="ARBA" id="ARBA00009141"/>
    </source>
</evidence>
<evidence type="ECO:0000256" key="5">
    <source>
        <dbReference type="ARBA" id="ARBA00022824"/>
    </source>
</evidence>
<keyword evidence="9" id="KW-0119">Carbohydrate metabolism</keyword>
<dbReference type="Gene3D" id="2.60.120.430">
    <property type="entry name" value="Galactose-binding lectin"/>
    <property type="match status" value="2"/>
</dbReference>